<protein>
    <recommendedName>
        <fullName evidence="1">HAT C-terminal dimerisation domain-containing protein</fullName>
    </recommendedName>
</protein>
<dbReference type="SUPFAM" id="SSF53098">
    <property type="entry name" value="Ribonuclease H-like"/>
    <property type="match status" value="1"/>
</dbReference>
<proteinExistence type="predicted"/>
<keyword evidence="3" id="KW-1185">Reference proteome</keyword>
<sequence>MNNSNRNPKKIQGLSGTRWLARYEAICTILNQWEELKLLFFMSKNDDKCYMARQLYDIMNNVELKAFLVYLKYELRSVIQLNLVFQGDTTVEPTKVFDDLYSLYKNLLQKIVVPSQLEKVRDANLIEFDFIKYLMHSSSIYFGYDFHEITKNINPTTLSLMKETCKTFLVRLAEQIRLRLPENLETLKMISNLHPKIATSQVRPQLTNVIEKFQRNDVFGDKNFIESEWNQLQNIHWIKLDNSVDFYTEVSDNCDAAGHKRFANISKFAFSLLSIPLSNASVERAFSIYGNIKNKLRNRLSIENLQSIMMVRFNLQRNGSCTNFEPTQEMLNLFKVDMYDYKNSNVAKEVTEIINFIVMFD</sequence>
<evidence type="ECO:0000313" key="2">
    <source>
        <dbReference type="EMBL" id="KAL1487982.1"/>
    </source>
</evidence>
<evidence type="ECO:0000259" key="1">
    <source>
        <dbReference type="Pfam" id="PF05699"/>
    </source>
</evidence>
<evidence type="ECO:0000313" key="3">
    <source>
        <dbReference type="Proteomes" id="UP001566132"/>
    </source>
</evidence>
<dbReference type="InterPro" id="IPR012337">
    <property type="entry name" value="RNaseH-like_sf"/>
</dbReference>
<gene>
    <name evidence="2" type="ORF">ABEB36_015362</name>
</gene>
<feature type="domain" description="HAT C-terminal dimerisation" evidence="1">
    <location>
        <begin position="259"/>
        <end position="315"/>
    </location>
</feature>
<dbReference type="Pfam" id="PF05699">
    <property type="entry name" value="Dimer_Tnp_hAT"/>
    <property type="match status" value="1"/>
</dbReference>
<reference evidence="2 3" key="1">
    <citation type="submission" date="2024-05" db="EMBL/GenBank/DDBJ databases">
        <title>Genetic variation in Jamaican populations of the coffee berry borer (Hypothenemus hampei).</title>
        <authorList>
            <person name="Errbii M."/>
            <person name="Myrie A."/>
        </authorList>
    </citation>
    <scope>NUCLEOTIDE SEQUENCE [LARGE SCALE GENOMIC DNA]</scope>
    <source>
        <strain evidence="2">JA-Hopewell-2020-01-JO</strain>
        <tissue evidence="2">Whole body</tissue>
    </source>
</reference>
<organism evidence="2 3">
    <name type="scientific">Hypothenemus hampei</name>
    <name type="common">Coffee berry borer</name>
    <dbReference type="NCBI Taxonomy" id="57062"/>
    <lineage>
        <taxon>Eukaryota</taxon>
        <taxon>Metazoa</taxon>
        <taxon>Ecdysozoa</taxon>
        <taxon>Arthropoda</taxon>
        <taxon>Hexapoda</taxon>
        <taxon>Insecta</taxon>
        <taxon>Pterygota</taxon>
        <taxon>Neoptera</taxon>
        <taxon>Endopterygota</taxon>
        <taxon>Coleoptera</taxon>
        <taxon>Polyphaga</taxon>
        <taxon>Cucujiformia</taxon>
        <taxon>Curculionidae</taxon>
        <taxon>Scolytinae</taxon>
        <taxon>Hypothenemus</taxon>
    </lineage>
</organism>
<dbReference type="PANTHER" id="PTHR46880">
    <property type="entry name" value="RAS-ASSOCIATING DOMAIN-CONTAINING PROTEIN"/>
    <property type="match status" value="1"/>
</dbReference>
<accession>A0ABD1E201</accession>
<dbReference type="AlphaFoldDB" id="A0ABD1E201"/>
<dbReference type="PANTHER" id="PTHR46880:SF5">
    <property type="entry name" value="DUF4371 DOMAIN-CONTAINING PROTEIN"/>
    <property type="match status" value="1"/>
</dbReference>
<name>A0ABD1E201_HYPHA</name>
<comment type="caution">
    <text evidence="2">The sequence shown here is derived from an EMBL/GenBank/DDBJ whole genome shotgun (WGS) entry which is preliminary data.</text>
</comment>
<dbReference type="InterPro" id="IPR008906">
    <property type="entry name" value="HATC_C_dom"/>
</dbReference>
<dbReference type="Proteomes" id="UP001566132">
    <property type="component" value="Unassembled WGS sequence"/>
</dbReference>
<dbReference type="EMBL" id="JBDJPC010000016">
    <property type="protein sequence ID" value="KAL1487982.1"/>
    <property type="molecule type" value="Genomic_DNA"/>
</dbReference>